<sequence length="343" mass="37685">MDYYSAVTRSIEESSPCGISLEDDHGLEALFFKAEGTPERYDGQKTIPAEPPNWRELETNTLAYLEQSKDINIIVLLSQIALNTRGLSAFSDCIRGLSQVVTNYWQELFPELDPDDGDATERISALGNLLHTDKTIKPLRQTALASSKVFGAISLLDIEIVQGFSTAPNDRELTEQQLAAIFKDTDQEALQLLNSQVQLCSDSLADLHSHLEEKVGVGQGVNFAPITDLLRKMQSAFNQYSDSIDNNENSHEQAQELADGGEPSTSALANAEAAAVTGEIQGRADVEKALDKICDYFRKHEPSSPVPLLLNRAKQLVHKDFLEIIEDLAPDGAEQVKKLSGID</sequence>
<evidence type="ECO:0000313" key="2">
    <source>
        <dbReference type="EMBL" id="REL27679.1"/>
    </source>
</evidence>
<evidence type="ECO:0000259" key="1">
    <source>
        <dbReference type="Pfam" id="PF06812"/>
    </source>
</evidence>
<comment type="caution">
    <text evidence="2">The sequence shown here is derived from an EMBL/GenBank/DDBJ whole genome shotgun (WGS) entry which is preliminary data.</text>
</comment>
<dbReference type="PANTHER" id="PTHR37951">
    <property type="entry name" value="CYTOPLASMIC PROTEIN-RELATED"/>
    <property type="match status" value="1"/>
</dbReference>
<dbReference type="EMBL" id="QUOU01000001">
    <property type="protein sequence ID" value="REL27679.1"/>
    <property type="molecule type" value="Genomic_DNA"/>
</dbReference>
<dbReference type="Pfam" id="PF06812">
    <property type="entry name" value="ImpA_N"/>
    <property type="match status" value="1"/>
</dbReference>
<gene>
    <name evidence="2" type="primary">tssA</name>
    <name evidence="2" type="ORF">DXX93_14690</name>
</gene>
<proteinExistence type="predicted"/>
<dbReference type="Proteomes" id="UP000256478">
    <property type="component" value="Unassembled WGS sequence"/>
</dbReference>
<dbReference type="RefSeq" id="WP_116008749.1">
    <property type="nucleotide sequence ID" value="NZ_QUOU01000001.1"/>
</dbReference>
<dbReference type="NCBIfam" id="TIGR03363">
    <property type="entry name" value="VI_chp_8"/>
    <property type="match status" value="1"/>
</dbReference>
<feature type="domain" description="ImpA N-terminal" evidence="1">
    <location>
        <begin position="10"/>
        <end position="129"/>
    </location>
</feature>
<protein>
    <submittedName>
        <fullName evidence="2">Type VI secretion system protein TssA</fullName>
    </submittedName>
</protein>
<dbReference type="PANTHER" id="PTHR37951:SF1">
    <property type="entry name" value="TYPE VI SECRETION SYSTEM COMPONENT TSSA1"/>
    <property type="match status" value="1"/>
</dbReference>
<dbReference type="InterPro" id="IPR010657">
    <property type="entry name" value="ImpA_N"/>
</dbReference>
<dbReference type="InterPro" id="IPR017740">
    <property type="entry name" value="TssA-like"/>
</dbReference>
<accession>A0A3E0TT79</accession>
<organism evidence="2 3">
    <name type="scientific">Thalassotalea euphylliae</name>
    <dbReference type="NCBI Taxonomy" id="1655234"/>
    <lineage>
        <taxon>Bacteria</taxon>
        <taxon>Pseudomonadati</taxon>
        <taxon>Pseudomonadota</taxon>
        <taxon>Gammaproteobacteria</taxon>
        <taxon>Alteromonadales</taxon>
        <taxon>Colwelliaceae</taxon>
        <taxon>Thalassotalea</taxon>
    </lineage>
</organism>
<reference evidence="2 3" key="1">
    <citation type="submission" date="2018-08" db="EMBL/GenBank/DDBJ databases">
        <title>Thalassotalea euphylliae genome.</title>
        <authorList>
            <person name="Summers S."/>
            <person name="Rice S.A."/>
            <person name="Freckelton M.L."/>
            <person name="Nedved B.T."/>
            <person name="Hadfield M.G."/>
        </authorList>
    </citation>
    <scope>NUCLEOTIDE SEQUENCE [LARGE SCALE GENOMIC DNA]</scope>
    <source>
        <strain evidence="2 3">H1</strain>
    </source>
</reference>
<name>A0A3E0TT79_9GAMM</name>
<dbReference type="AlphaFoldDB" id="A0A3E0TT79"/>
<evidence type="ECO:0000313" key="3">
    <source>
        <dbReference type="Proteomes" id="UP000256478"/>
    </source>
</evidence>
<dbReference type="OrthoDB" id="9771118at2"/>